<dbReference type="AlphaFoldDB" id="A0A6G1HNR1"/>
<dbReference type="Proteomes" id="UP000799640">
    <property type="component" value="Unassembled WGS sequence"/>
</dbReference>
<keyword evidence="3" id="KW-1185">Reference proteome</keyword>
<evidence type="ECO:0000256" key="1">
    <source>
        <dbReference type="SAM" id="SignalP"/>
    </source>
</evidence>
<feature type="chain" id="PRO_5026167462" evidence="1">
    <location>
        <begin position="18"/>
        <end position="60"/>
    </location>
</feature>
<evidence type="ECO:0000313" key="3">
    <source>
        <dbReference type="Proteomes" id="UP000799640"/>
    </source>
</evidence>
<gene>
    <name evidence="2" type="ORF">EJ06DRAFT_532663</name>
</gene>
<organism evidence="2 3">
    <name type="scientific">Trichodelitschia bisporula</name>
    <dbReference type="NCBI Taxonomy" id="703511"/>
    <lineage>
        <taxon>Eukaryota</taxon>
        <taxon>Fungi</taxon>
        <taxon>Dikarya</taxon>
        <taxon>Ascomycota</taxon>
        <taxon>Pezizomycotina</taxon>
        <taxon>Dothideomycetes</taxon>
        <taxon>Dothideomycetes incertae sedis</taxon>
        <taxon>Phaeotrichales</taxon>
        <taxon>Phaeotrichaceae</taxon>
        <taxon>Trichodelitschia</taxon>
    </lineage>
</organism>
<protein>
    <submittedName>
        <fullName evidence="2">Uncharacterized protein</fullName>
    </submittedName>
</protein>
<sequence length="60" mass="6182">MLSIKIIVLALGTVALAGPVPYNIAWRPAFCVAGYSGTGKTAVDTALGRSILHQGKSLGR</sequence>
<reference evidence="2" key="1">
    <citation type="journal article" date="2020" name="Stud. Mycol.">
        <title>101 Dothideomycetes genomes: a test case for predicting lifestyles and emergence of pathogens.</title>
        <authorList>
            <person name="Haridas S."/>
            <person name="Albert R."/>
            <person name="Binder M."/>
            <person name="Bloem J."/>
            <person name="Labutti K."/>
            <person name="Salamov A."/>
            <person name="Andreopoulos B."/>
            <person name="Baker S."/>
            <person name="Barry K."/>
            <person name="Bills G."/>
            <person name="Bluhm B."/>
            <person name="Cannon C."/>
            <person name="Castanera R."/>
            <person name="Culley D."/>
            <person name="Daum C."/>
            <person name="Ezra D."/>
            <person name="Gonzalez J."/>
            <person name="Henrissat B."/>
            <person name="Kuo A."/>
            <person name="Liang C."/>
            <person name="Lipzen A."/>
            <person name="Lutzoni F."/>
            <person name="Magnuson J."/>
            <person name="Mondo S."/>
            <person name="Nolan M."/>
            <person name="Ohm R."/>
            <person name="Pangilinan J."/>
            <person name="Park H.-J."/>
            <person name="Ramirez L."/>
            <person name="Alfaro M."/>
            <person name="Sun H."/>
            <person name="Tritt A."/>
            <person name="Yoshinaga Y."/>
            <person name="Zwiers L.-H."/>
            <person name="Turgeon B."/>
            <person name="Goodwin S."/>
            <person name="Spatafora J."/>
            <person name="Crous P."/>
            <person name="Grigoriev I."/>
        </authorList>
    </citation>
    <scope>NUCLEOTIDE SEQUENCE</scope>
    <source>
        <strain evidence="2">CBS 262.69</strain>
    </source>
</reference>
<dbReference type="EMBL" id="ML996702">
    <property type="protein sequence ID" value="KAF2397660.1"/>
    <property type="molecule type" value="Genomic_DNA"/>
</dbReference>
<accession>A0A6G1HNR1</accession>
<evidence type="ECO:0000313" key="2">
    <source>
        <dbReference type="EMBL" id="KAF2397660.1"/>
    </source>
</evidence>
<name>A0A6G1HNR1_9PEZI</name>
<proteinExistence type="predicted"/>
<keyword evidence="1" id="KW-0732">Signal</keyword>
<feature type="signal peptide" evidence="1">
    <location>
        <begin position="1"/>
        <end position="17"/>
    </location>
</feature>